<feature type="chain" id="PRO_5030068301" description="DUF4156 domain-containing protein" evidence="1">
    <location>
        <begin position="20"/>
        <end position="103"/>
    </location>
</feature>
<evidence type="ECO:0000313" key="2">
    <source>
        <dbReference type="EMBL" id="RDJ22509.1"/>
    </source>
</evidence>
<evidence type="ECO:0000256" key="1">
    <source>
        <dbReference type="SAM" id="SignalP"/>
    </source>
</evidence>
<comment type="caution">
    <text evidence="2">The sequence shown here is derived from an EMBL/GenBank/DDBJ whole genome shotgun (WGS) entry which is preliminary data.</text>
</comment>
<dbReference type="RefSeq" id="WP_114830839.1">
    <property type="nucleotide sequence ID" value="NZ_QQTO01000042.1"/>
</dbReference>
<dbReference type="AlphaFoldDB" id="A0A370L2U5"/>
<accession>A0A370L2U5</accession>
<keyword evidence="1" id="KW-0732">Signal</keyword>
<dbReference type="OrthoDB" id="8162036at2"/>
<evidence type="ECO:0008006" key="4">
    <source>
        <dbReference type="Google" id="ProtNLM"/>
    </source>
</evidence>
<name>A0A370L2U5_9HYPH</name>
<gene>
    <name evidence="2" type="ORF">DWE98_18895</name>
</gene>
<feature type="signal peptide" evidence="1">
    <location>
        <begin position="1"/>
        <end position="19"/>
    </location>
</feature>
<sequence length="103" mass="10738">MLLRPFLLLAPAFALGACAIPNSASNAVVVTNTQSVVETCKRIGETDGDVGVNQALLLDRARDSALSRLKIRGAEAGGSHVLSDVADLKWKGPSTKGTIYKCG</sequence>
<keyword evidence="3" id="KW-1185">Reference proteome</keyword>
<organism evidence="2 3">
    <name type="scientific">Bosea caraganae</name>
    <dbReference type="NCBI Taxonomy" id="2763117"/>
    <lineage>
        <taxon>Bacteria</taxon>
        <taxon>Pseudomonadati</taxon>
        <taxon>Pseudomonadota</taxon>
        <taxon>Alphaproteobacteria</taxon>
        <taxon>Hyphomicrobiales</taxon>
        <taxon>Boseaceae</taxon>
        <taxon>Bosea</taxon>
    </lineage>
</organism>
<proteinExistence type="predicted"/>
<reference evidence="3" key="1">
    <citation type="submission" date="2018-07" db="EMBL/GenBank/DDBJ databases">
        <authorList>
            <person name="Safronova V.I."/>
            <person name="Chirak E.R."/>
            <person name="Sazanova A.L."/>
        </authorList>
    </citation>
    <scope>NUCLEOTIDE SEQUENCE [LARGE SCALE GENOMIC DNA]</scope>
    <source>
        <strain evidence="3">RCAM04685</strain>
    </source>
</reference>
<evidence type="ECO:0000313" key="3">
    <source>
        <dbReference type="Proteomes" id="UP000255207"/>
    </source>
</evidence>
<protein>
    <recommendedName>
        <fullName evidence="4">DUF4156 domain-containing protein</fullName>
    </recommendedName>
</protein>
<dbReference type="PROSITE" id="PS51257">
    <property type="entry name" value="PROKAR_LIPOPROTEIN"/>
    <property type="match status" value="1"/>
</dbReference>
<dbReference type="EMBL" id="QQTP01000010">
    <property type="protein sequence ID" value="RDJ22509.1"/>
    <property type="molecule type" value="Genomic_DNA"/>
</dbReference>
<dbReference type="Proteomes" id="UP000255207">
    <property type="component" value="Unassembled WGS sequence"/>
</dbReference>